<organism evidence="3 4">
    <name type="scientific">Ureaplasma ceti</name>
    <dbReference type="NCBI Taxonomy" id="3119530"/>
    <lineage>
        <taxon>Bacteria</taxon>
        <taxon>Bacillati</taxon>
        <taxon>Mycoplasmatota</taxon>
        <taxon>Mycoplasmoidales</taxon>
        <taxon>Mycoplasmoidaceae</taxon>
        <taxon>Ureaplasma</taxon>
    </lineage>
</organism>
<dbReference type="PROSITE" id="PS51257">
    <property type="entry name" value="PROKAR_LIPOPROTEIN"/>
    <property type="match status" value="1"/>
</dbReference>
<dbReference type="Gene3D" id="2.60.40.2700">
    <property type="match status" value="1"/>
</dbReference>
<dbReference type="Proteomes" id="UP001449582">
    <property type="component" value="Unassembled WGS sequence"/>
</dbReference>
<feature type="chain" id="PRO_5046102522" description="Lipoprotein" evidence="2">
    <location>
        <begin position="35"/>
        <end position="1040"/>
    </location>
</feature>
<evidence type="ECO:0000313" key="4">
    <source>
        <dbReference type="Proteomes" id="UP001449582"/>
    </source>
</evidence>
<proteinExistence type="predicted"/>
<keyword evidence="2" id="KW-0732">Signal</keyword>
<feature type="signal peptide" evidence="2">
    <location>
        <begin position="1"/>
        <end position="34"/>
    </location>
</feature>
<comment type="caution">
    <text evidence="3">The sequence shown here is derived from an EMBL/GenBank/DDBJ whole genome shotgun (WGS) entry which is preliminary data.</text>
</comment>
<feature type="region of interest" description="Disordered" evidence="1">
    <location>
        <begin position="477"/>
        <end position="519"/>
    </location>
</feature>
<evidence type="ECO:0000256" key="2">
    <source>
        <dbReference type="SAM" id="SignalP"/>
    </source>
</evidence>
<dbReference type="EMBL" id="BAABQM010000004">
    <property type="protein sequence ID" value="GAA5414863.1"/>
    <property type="molecule type" value="Genomic_DNA"/>
</dbReference>
<sequence>MKLKKTAKILMPTLAIAGLVVSLPLALTSCSSNAQFDPNTEVEWAVPRQTTYFYSNANPQMPILNGNFYFKDSKYQASNVTYQWFKNALPITNANSSQFVVNQGGKGNYYCQARMTVDGNQYVATSPVYIVTGSPISLNIQSTPNPTGSFWTKFFGQVDGYNGTLNAILTSTDASVNLQQLNEQGNIQYQWIQETILGQTVVSTNPNFVPTNPGLYRCKVQIIYNGQYLITSSSYKILLPNAIDSSLTSNINNVGSNGNYYLGTKSGTEAFTLTPTFKSYNTATNVAQGLEHGNFDFDWAVKELLKALLGDANVNSILKNYLKEIDKLLPTVKSIILEKLKEVLATYSPEIIKLVSDAINQLGTSAKLPETVINWLQNNSSNVIKLAIPAIEKLLSGNIDKLTLPNPDTIIPNGNPLSKVISKDLPKGTGYGIPNNLQLATMWIKKIDTSSNNPDNPLTLSAVQGLAKLSAEAQANDSSAKNSFSSTTTNPTPATPTSSTSGDAPSKSSTPAPSISSSDTIYNGEYQIIKPMRLGEQPLNVNTPGKYILVEALYPRGANTYTEYGQIVNFKYTTVNVDMAKKIWIPGINDSSSTQFTQAQSVIVAQNSLSAFNDPNSKDYQFLQTKILNIFGLTGKANVEFILGKNPGNKNKPLNGKPNSEPLTAADCYKVTVKFTALPGYELEGTTSFTSITSVEGTTTLPKFMSTMQGMKSEFATDLNNYAKTLKVKDPNAPRATQALVDDLNKGPANSVMYKEMSGQINAALSKLDPKIPADSYTYKIQLSPNPGIGKNFSAKIIFTAVQGYGFTDAGLTTFSVDLGTLDQVHGYAAIIKQPNANLMKALNVGFAQINNGDILSSPLIGYALELAFGYNGQAKYVGPATWDQTKSPYSVTYTFKTVDKNKFVFSNGKGGTSETWSVTFKTKVTKLNANHNNPFIQLTPVTKTANGSDTVLSTSGQIVNVPKQLSSIETFIQLNYQWQEATSDDASATWSDIPGANKATYSFKPSGSKYYRCKVTISPKLLTTITIGEPIYTSPLNVA</sequence>
<evidence type="ECO:0008006" key="5">
    <source>
        <dbReference type="Google" id="ProtNLM"/>
    </source>
</evidence>
<accession>A0ABP9U699</accession>
<name>A0ABP9U699_9BACT</name>
<feature type="compositionally biased region" description="Low complexity" evidence="1">
    <location>
        <begin position="483"/>
        <end position="519"/>
    </location>
</feature>
<dbReference type="RefSeq" id="WP_353290024.1">
    <property type="nucleotide sequence ID" value="NZ_BAABQM010000004.1"/>
</dbReference>
<evidence type="ECO:0000313" key="3">
    <source>
        <dbReference type="EMBL" id="GAA5414863.1"/>
    </source>
</evidence>
<keyword evidence="4" id="KW-1185">Reference proteome</keyword>
<gene>
    <name evidence="3" type="ORF">UREOM_5740</name>
</gene>
<protein>
    <recommendedName>
        <fullName evidence="5">Lipoprotein</fullName>
    </recommendedName>
</protein>
<evidence type="ECO:0000256" key="1">
    <source>
        <dbReference type="SAM" id="MobiDB-lite"/>
    </source>
</evidence>
<reference evidence="3" key="1">
    <citation type="submission" date="2024-02" db="EMBL/GenBank/DDBJ databases">
        <title>Draft genome sequence of new strains in genus Ureaplasma.</title>
        <authorList>
            <person name="Nakajima Y."/>
            <person name="Segawa T."/>
        </authorList>
    </citation>
    <scope>NUCLEOTIDE SEQUENCE [LARGE SCALE GENOMIC DNA]</scope>
    <source>
        <strain evidence="3">OM1</strain>
    </source>
</reference>